<dbReference type="Gene3D" id="3.40.50.300">
    <property type="entry name" value="P-loop containing nucleotide triphosphate hydrolases"/>
    <property type="match status" value="1"/>
</dbReference>
<evidence type="ECO:0000256" key="1">
    <source>
        <dbReference type="ARBA" id="ARBA00022737"/>
    </source>
</evidence>
<name>A0A553HUU5_9PEZI</name>
<organism evidence="4 5">
    <name type="scientific">Xylaria flabelliformis</name>
    <dbReference type="NCBI Taxonomy" id="2512241"/>
    <lineage>
        <taxon>Eukaryota</taxon>
        <taxon>Fungi</taxon>
        <taxon>Dikarya</taxon>
        <taxon>Ascomycota</taxon>
        <taxon>Pezizomycotina</taxon>
        <taxon>Sordariomycetes</taxon>
        <taxon>Xylariomycetidae</taxon>
        <taxon>Xylariales</taxon>
        <taxon>Xylariaceae</taxon>
        <taxon>Xylaria</taxon>
    </lineage>
</organism>
<dbReference type="InterPro" id="IPR056125">
    <property type="entry name" value="DUF7708"/>
</dbReference>
<evidence type="ECO:0000313" key="4">
    <source>
        <dbReference type="EMBL" id="TRX91712.1"/>
    </source>
</evidence>
<dbReference type="SUPFAM" id="SSF52540">
    <property type="entry name" value="P-loop containing nucleoside triphosphate hydrolases"/>
    <property type="match status" value="1"/>
</dbReference>
<dbReference type="Pfam" id="PF24809">
    <property type="entry name" value="DUF7708"/>
    <property type="match status" value="1"/>
</dbReference>
<evidence type="ECO:0000313" key="5">
    <source>
        <dbReference type="Proteomes" id="UP000319160"/>
    </source>
</evidence>
<dbReference type="AlphaFoldDB" id="A0A553HUU5"/>
<sequence>MRLKPAVSGLARRTIKSAFDDIESTITPDDSRGFGTVTLADVKKAALDIENQLAARQALCNMRRLMPLFQGMEHYSHAVEILCNGTPYLSWIWAPISLILRIACEYVEAFEQVIRGYSRISESLGRFSTLSKAFATDMDFQQTLAIFYADIMLFHKNAYQFVRRNSWKLLFLTSWGRFQRRFDNLLDDMKRHEQLIDLQANASNIAEAREMREEIKIWKEDSLTRIQQLDEKESTKQYESIITWFKADESDQIGILETILSESSKFPGTCSWALKNPKIKSWLQPNSDLPVLWLQGKPGSGKSVLTSEITKFMRASSQFVVRHFCSQRYTSSILYHQILRSLLLQLLRNNDELVAHVYRDSVLGRKPPTIQALEKLILSLLKVTSNEPRQINYVWIVLDGLNECEPRQQISLMSFLNQLTGKTASGGDTVCKILISSRHSPTIAKRLRVWQVISLSDERNSVKLAIMRYVSQRLQLLHDKLRQLELSQKEIEGLARVITNKADGMFLYARLVLDYLGSNLFYSGAEIKASIDELPKELSEFYQKILTQILVRLNSQSVERLKSIFGWIAFSKRPLKRMEFLSALTFASEIGTIKNLVPSYVLDVCGPLVEERPDTTLTFIHVSVKEFLQSTTSNFQITEKEAALEQCVSTVKCLLSGFDYLIDDPKQAKAMRIVKGIHGLHVYATEFWTEHLLYYASIGDFNCSKHLIGLAEDLAKRLEEHNDYIAEESPCLDDTSIDTRLEFLNDWPLLSKHIEVSLKARCLKSLESNILQEAHGNTTEHYRSHSTTGDPITPQKAPQCSLERNGISVMLVSYQETTTFLLQQDYFPGVSSAELELWKSQFRTSAFTCRLGFCPRATEGFLSEDLRRQHEMAHTQLTICTIPDCKYPPFPTIRSLKSHMNKCHLYKPARRPIRSSGSLNFKDWVNVESEEASEIVNSEDPTAQENGRLYGSSKGKRKRESEEGSSQQHMGNQWSEVAIKENAADGIAIDRSTFPENETMGYLACAIQGCSERLDDNELSKTLHYWNWHHADNISRCADERCRMVFANNRCLEAHYIQRHTAFFCILCFGHDLEGYRLEEELLRHWMSTHLQKVKRWMCDDLYRMGDCHMSGVPSAIPFDACASCVGGEKYERRYDALKHLMKVHFQSDDESDSRIERLDSLYPFVVDVWVYEVETKMEPCKPVESGMQTWYENESDEEEQPDDMFYVAELA</sequence>
<dbReference type="SMART" id="SM00355">
    <property type="entry name" value="ZnF_C2H2"/>
    <property type="match status" value="4"/>
</dbReference>
<evidence type="ECO:0000256" key="2">
    <source>
        <dbReference type="SAM" id="MobiDB-lite"/>
    </source>
</evidence>
<dbReference type="EMBL" id="VFLP01000043">
    <property type="protein sequence ID" value="TRX91712.1"/>
    <property type="molecule type" value="Genomic_DNA"/>
</dbReference>
<feature type="region of interest" description="Disordered" evidence="2">
    <location>
        <begin position="933"/>
        <end position="973"/>
    </location>
</feature>
<proteinExistence type="predicted"/>
<dbReference type="InterPro" id="IPR013087">
    <property type="entry name" value="Znf_C2H2_type"/>
</dbReference>
<evidence type="ECO:0000259" key="3">
    <source>
        <dbReference type="PROSITE" id="PS00028"/>
    </source>
</evidence>
<comment type="caution">
    <text evidence="4">The sequence shown here is derived from an EMBL/GenBank/DDBJ whole genome shotgun (WGS) entry which is preliminary data.</text>
</comment>
<dbReference type="InterPro" id="IPR027417">
    <property type="entry name" value="P-loop_NTPase"/>
</dbReference>
<dbReference type="InterPro" id="IPR056884">
    <property type="entry name" value="NPHP3-like_N"/>
</dbReference>
<dbReference type="OrthoDB" id="7464126at2759"/>
<keyword evidence="5" id="KW-1185">Reference proteome</keyword>
<dbReference type="InterPro" id="IPR057218">
    <property type="entry name" value="DUF7896"/>
</dbReference>
<dbReference type="STRING" id="2512241.A0A553HUU5"/>
<dbReference type="Pfam" id="PF24883">
    <property type="entry name" value="NPHP3_N"/>
    <property type="match status" value="1"/>
</dbReference>
<protein>
    <recommendedName>
        <fullName evidence="3">C2H2-type domain-containing protein</fullName>
    </recommendedName>
</protein>
<feature type="compositionally biased region" description="Polar residues" evidence="2">
    <location>
        <begin position="964"/>
        <end position="973"/>
    </location>
</feature>
<feature type="compositionally biased region" description="Polar residues" evidence="2">
    <location>
        <begin position="935"/>
        <end position="945"/>
    </location>
</feature>
<keyword evidence="1" id="KW-0677">Repeat</keyword>
<gene>
    <name evidence="4" type="ORF">FHL15_007494</name>
</gene>
<accession>A0A553HUU5</accession>
<dbReference type="PANTHER" id="PTHR10039">
    <property type="entry name" value="AMELOGENIN"/>
    <property type="match status" value="1"/>
</dbReference>
<feature type="domain" description="C2H2-type" evidence="3">
    <location>
        <begin position="1037"/>
        <end position="1060"/>
    </location>
</feature>
<dbReference type="PROSITE" id="PS00028">
    <property type="entry name" value="ZINC_FINGER_C2H2_1"/>
    <property type="match status" value="1"/>
</dbReference>
<reference evidence="5" key="1">
    <citation type="submission" date="2019-06" db="EMBL/GenBank/DDBJ databases">
        <title>Draft genome sequence of the griseofulvin-producing fungus Xylaria cubensis strain G536.</title>
        <authorList>
            <person name="Mead M.E."/>
            <person name="Raja H.A."/>
            <person name="Steenwyk J.L."/>
            <person name="Knowles S.L."/>
            <person name="Oberlies N.H."/>
            <person name="Rokas A."/>
        </authorList>
    </citation>
    <scope>NUCLEOTIDE SEQUENCE [LARGE SCALE GENOMIC DNA]</scope>
    <source>
        <strain evidence="5">G536</strain>
    </source>
</reference>
<dbReference type="Pfam" id="PF25438">
    <property type="entry name" value="DUF7896"/>
    <property type="match status" value="1"/>
</dbReference>
<feature type="region of interest" description="Disordered" evidence="2">
    <location>
        <begin position="777"/>
        <end position="798"/>
    </location>
</feature>
<dbReference type="PANTHER" id="PTHR10039:SF14">
    <property type="entry name" value="NACHT DOMAIN-CONTAINING PROTEIN"/>
    <property type="match status" value="1"/>
</dbReference>
<dbReference type="Proteomes" id="UP000319160">
    <property type="component" value="Unassembled WGS sequence"/>
</dbReference>